<comment type="similarity">
    <text evidence="2">Belongs to the oxygen-dependent FAD-linked oxidoreductase family.</text>
</comment>
<evidence type="ECO:0000256" key="2">
    <source>
        <dbReference type="ARBA" id="ARBA00005466"/>
    </source>
</evidence>
<dbReference type="Gene3D" id="3.30.465.10">
    <property type="match status" value="1"/>
</dbReference>
<dbReference type="InterPro" id="IPR036318">
    <property type="entry name" value="FAD-bd_PCMH-like_sf"/>
</dbReference>
<sequence>MFPRHSFRCQVVVPNGGQTLHDVVSRWSDTYVNLPAIVVKPDSEADIVDAIKYAKNNSLTLVTANGGHAPFVPITSKTLYLDMTKLNQVTVDESSDAVRIGGGATTGDVIKGTTAQGYYTLWPNSDAVGYVGCLLGGGSDTMNGLHGFMVDAVESMQLITTDGVRLEVSPSSKGSERTLFNALCGAGFGLAIVTLVVMKAFRISRLRLTDNSIWTRRVVLPASAIQMAGRTFASMQHLPQPLVVSMICLRSPPNTPTPGIPLIMIIGSYFGPSEEGEELASALFDNDLTSQALSARTELVPFTDANLALQPLSAHGDYKSFWSTLLDTIDVETIVTGFRRWLQLVEQYEDARPTSLVFNKWDTKVISDHGQTDIGREKFFEHRNQSMLANAMCWCTSDETRGPIEQFGDEFLKIMRRNSTGQVRCIANNLRPGMDLEELYGREKLEELRKIKAFWDPYTILWSPW</sequence>
<dbReference type="SUPFAM" id="SSF56176">
    <property type="entry name" value="FAD-binding/transporter-associated domain-like"/>
    <property type="match status" value="1"/>
</dbReference>
<dbReference type="InterPro" id="IPR016169">
    <property type="entry name" value="FAD-bd_PCMH_sub2"/>
</dbReference>
<keyword evidence="3" id="KW-0285">Flavoprotein</keyword>
<proteinExistence type="inferred from homology"/>
<feature type="domain" description="FAD-binding PCMH-type" evidence="7">
    <location>
        <begin position="31"/>
        <end position="203"/>
    </location>
</feature>
<evidence type="ECO:0000313" key="9">
    <source>
        <dbReference type="Proteomes" id="UP001345827"/>
    </source>
</evidence>
<feature type="transmembrane region" description="Helical" evidence="6">
    <location>
        <begin position="179"/>
        <end position="198"/>
    </location>
</feature>
<evidence type="ECO:0000259" key="7">
    <source>
        <dbReference type="PROSITE" id="PS51387"/>
    </source>
</evidence>
<dbReference type="InterPro" id="IPR050416">
    <property type="entry name" value="FAD-linked_Oxidoreductase"/>
</dbReference>
<dbReference type="PANTHER" id="PTHR42973">
    <property type="entry name" value="BINDING OXIDOREDUCTASE, PUTATIVE (AFU_ORTHOLOGUE AFUA_1G17690)-RELATED"/>
    <property type="match status" value="1"/>
</dbReference>
<dbReference type="InterPro" id="IPR016166">
    <property type="entry name" value="FAD-bd_PCMH"/>
</dbReference>
<keyword evidence="9" id="KW-1185">Reference proteome</keyword>
<dbReference type="InterPro" id="IPR006094">
    <property type="entry name" value="Oxid_FAD_bind_N"/>
</dbReference>
<keyword evidence="5" id="KW-0560">Oxidoreductase</keyword>
<evidence type="ECO:0000256" key="1">
    <source>
        <dbReference type="ARBA" id="ARBA00001974"/>
    </source>
</evidence>
<dbReference type="Pfam" id="PF01565">
    <property type="entry name" value="FAD_binding_4"/>
    <property type="match status" value="1"/>
</dbReference>
<keyword evidence="6" id="KW-0812">Transmembrane</keyword>
<comment type="cofactor">
    <cofactor evidence="1">
        <name>FAD</name>
        <dbReference type="ChEBI" id="CHEBI:57692"/>
    </cofactor>
</comment>
<organism evidence="8 9">
    <name type="scientific">Vermiconidia calcicola</name>
    <dbReference type="NCBI Taxonomy" id="1690605"/>
    <lineage>
        <taxon>Eukaryota</taxon>
        <taxon>Fungi</taxon>
        <taxon>Dikarya</taxon>
        <taxon>Ascomycota</taxon>
        <taxon>Pezizomycotina</taxon>
        <taxon>Dothideomycetes</taxon>
        <taxon>Dothideomycetidae</taxon>
        <taxon>Mycosphaerellales</taxon>
        <taxon>Extremaceae</taxon>
        <taxon>Vermiconidia</taxon>
    </lineage>
</organism>
<name>A0AAV9QLK2_9PEZI</name>
<comment type="caution">
    <text evidence="8">The sequence shown here is derived from an EMBL/GenBank/DDBJ whole genome shotgun (WGS) entry which is preliminary data.</text>
</comment>
<evidence type="ECO:0000313" key="8">
    <source>
        <dbReference type="EMBL" id="KAK5544075.1"/>
    </source>
</evidence>
<reference evidence="8 9" key="1">
    <citation type="submission" date="2023-06" db="EMBL/GenBank/DDBJ databases">
        <title>Black Yeasts Isolated from many extreme environments.</title>
        <authorList>
            <person name="Coleine C."/>
            <person name="Stajich J.E."/>
            <person name="Selbmann L."/>
        </authorList>
    </citation>
    <scope>NUCLEOTIDE SEQUENCE [LARGE SCALE GENOMIC DNA]</scope>
    <source>
        <strain evidence="8 9">CCFEE 5887</strain>
    </source>
</reference>
<protein>
    <recommendedName>
        <fullName evidence="7">FAD-binding PCMH-type domain-containing protein</fullName>
    </recommendedName>
</protein>
<dbReference type="AlphaFoldDB" id="A0AAV9QLK2"/>
<keyword evidence="6" id="KW-0472">Membrane</keyword>
<accession>A0AAV9QLK2</accession>
<gene>
    <name evidence="8" type="ORF">LTR25_001690</name>
</gene>
<evidence type="ECO:0000256" key="5">
    <source>
        <dbReference type="ARBA" id="ARBA00023002"/>
    </source>
</evidence>
<dbReference type="GO" id="GO:0016491">
    <property type="term" value="F:oxidoreductase activity"/>
    <property type="evidence" value="ECO:0007669"/>
    <property type="project" value="UniProtKB-KW"/>
</dbReference>
<dbReference type="GO" id="GO:0071949">
    <property type="term" value="F:FAD binding"/>
    <property type="evidence" value="ECO:0007669"/>
    <property type="project" value="InterPro"/>
</dbReference>
<dbReference type="PROSITE" id="PS51387">
    <property type="entry name" value="FAD_PCMH"/>
    <property type="match status" value="1"/>
</dbReference>
<keyword evidence="4" id="KW-0274">FAD</keyword>
<dbReference type="EMBL" id="JAXLQG010000002">
    <property type="protein sequence ID" value="KAK5544075.1"/>
    <property type="molecule type" value="Genomic_DNA"/>
</dbReference>
<evidence type="ECO:0000256" key="4">
    <source>
        <dbReference type="ARBA" id="ARBA00022827"/>
    </source>
</evidence>
<evidence type="ECO:0000256" key="6">
    <source>
        <dbReference type="SAM" id="Phobius"/>
    </source>
</evidence>
<keyword evidence="6" id="KW-1133">Transmembrane helix</keyword>
<dbReference type="PANTHER" id="PTHR42973:SF39">
    <property type="entry name" value="FAD-BINDING PCMH-TYPE DOMAIN-CONTAINING PROTEIN"/>
    <property type="match status" value="1"/>
</dbReference>
<dbReference type="Gene3D" id="3.40.462.20">
    <property type="match status" value="1"/>
</dbReference>
<dbReference type="Proteomes" id="UP001345827">
    <property type="component" value="Unassembled WGS sequence"/>
</dbReference>
<evidence type="ECO:0000256" key="3">
    <source>
        <dbReference type="ARBA" id="ARBA00022630"/>
    </source>
</evidence>